<dbReference type="SUPFAM" id="SSF109604">
    <property type="entry name" value="HD-domain/PDEase-like"/>
    <property type="match status" value="1"/>
</dbReference>
<dbReference type="Gene3D" id="1.10.3210.10">
    <property type="entry name" value="Hypothetical protein af1432"/>
    <property type="match status" value="1"/>
</dbReference>
<name>A0A0G0LT20_UNCC2</name>
<feature type="domain" description="HD" evidence="1">
    <location>
        <begin position="28"/>
        <end position="123"/>
    </location>
</feature>
<evidence type="ECO:0000313" key="2">
    <source>
        <dbReference type="EMBL" id="KKQ94172.1"/>
    </source>
</evidence>
<gene>
    <name evidence="2" type="ORF">UT18_C0012G0024</name>
</gene>
<sequence>MIWDEAQRYFLSKLEGNSHVYKDLLLRHLKLVVNWGLIILKKHLEADKEITLTSIYLHDVGRLAIPKHEDHAVASEVMAREFLASQGYPPDKIERIAHCVRSHRCNDVQPETIEAKILAVADSASHLTDYAYLHLIHSGEKQYILEKLERDYRDIGLLPDIKKQLEPLYLAWEQLLKVFPDWKLEDIGDIV</sequence>
<dbReference type="InterPro" id="IPR006674">
    <property type="entry name" value="HD_domain"/>
</dbReference>
<accession>A0A0G0LT20</accession>
<dbReference type="AlphaFoldDB" id="A0A0G0LT20"/>
<protein>
    <recommendedName>
        <fullName evidence="1">HD domain-containing protein</fullName>
    </recommendedName>
</protein>
<evidence type="ECO:0000313" key="3">
    <source>
        <dbReference type="Proteomes" id="UP000034207"/>
    </source>
</evidence>
<dbReference type="Pfam" id="PF01966">
    <property type="entry name" value="HD"/>
    <property type="match status" value="1"/>
</dbReference>
<reference evidence="2 3" key="1">
    <citation type="journal article" date="2015" name="Nature">
        <title>rRNA introns, odd ribosomes, and small enigmatic genomes across a large radiation of phyla.</title>
        <authorList>
            <person name="Brown C.T."/>
            <person name="Hug L.A."/>
            <person name="Thomas B.C."/>
            <person name="Sharon I."/>
            <person name="Castelle C.J."/>
            <person name="Singh A."/>
            <person name="Wilkins M.J."/>
            <person name="Williams K.H."/>
            <person name="Banfield J.F."/>
        </authorList>
    </citation>
    <scope>NUCLEOTIDE SEQUENCE [LARGE SCALE GENOMIC DNA]</scope>
</reference>
<dbReference type="EMBL" id="LBVV01000012">
    <property type="protein sequence ID" value="KKQ94172.1"/>
    <property type="molecule type" value="Genomic_DNA"/>
</dbReference>
<dbReference type="STRING" id="1618345.UT18_C0012G0024"/>
<evidence type="ECO:0000259" key="1">
    <source>
        <dbReference type="Pfam" id="PF01966"/>
    </source>
</evidence>
<organism evidence="2 3">
    <name type="scientific">candidate division CPR2 bacterium GW2011_GWC2_39_10</name>
    <dbReference type="NCBI Taxonomy" id="1618345"/>
    <lineage>
        <taxon>Bacteria</taxon>
        <taxon>Bacteria division CPR2</taxon>
    </lineage>
</organism>
<comment type="caution">
    <text evidence="2">The sequence shown here is derived from an EMBL/GenBank/DDBJ whole genome shotgun (WGS) entry which is preliminary data.</text>
</comment>
<dbReference type="Proteomes" id="UP000034207">
    <property type="component" value="Unassembled WGS sequence"/>
</dbReference>
<proteinExistence type="predicted"/>